<sequence>MNVLLDTHIFIWYFQGNERIITKALEILEDPDNSLYLSIASLWEIAIKMGLGKLSLEVSFHELQTILDQLLIRILPITFADTELYQGLPFHHKDPFDRIIISQAINHSLLIVTADKAFDAYPIQRVWE</sequence>
<protein>
    <submittedName>
        <fullName evidence="2">PilT protein domain protein</fullName>
    </submittedName>
</protein>
<dbReference type="STRING" id="395961.Cyan7425_2680"/>
<dbReference type="AlphaFoldDB" id="B8HJS5"/>
<dbReference type="Pfam" id="PF01850">
    <property type="entry name" value="PIN"/>
    <property type="match status" value="1"/>
</dbReference>
<evidence type="ECO:0000259" key="1">
    <source>
        <dbReference type="Pfam" id="PF01850"/>
    </source>
</evidence>
<name>B8HJS5_CYAP4</name>
<dbReference type="HOGENOM" id="CLU_129890_0_1_3"/>
<dbReference type="PANTHER" id="PTHR36173:SF2">
    <property type="entry name" value="RIBONUCLEASE VAPC16"/>
    <property type="match status" value="1"/>
</dbReference>
<dbReference type="PANTHER" id="PTHR36173">
    <property type="entry name" value="RIBONUCLEASE VAPC16-RELATED"/>
    <property type="match status" value="1"/>
</dbReference>
<evidence type="ECO:0000313" key="2">
    <source>
        <dbReference type="EMBL" id="ACL45028.1"/>
    </source>
</evidence>
<gene>
    <name evidence="2" type="ordered locus">Cyan7425_2680</name>
</gene>
<dbReference type="InterPro" id="IPR041705">
    <property type="entry name" value="PIN_Sll0205"/>
</dbReference>
<dbReference type="OrthoDB" id="9798990at2"/>
<reference evidence="2" key="1">
    <citation type="submission" date="2009-01" db="EMBL/GenBank/DDBJ databases">
        <title>Complete sequence of chromosome Cyanothece sp. PCC 7425.</title>
        <authorList>
            <consortium name="US DOE Joint Genome Institute"/>
            <person name="Lucas S."/>
            <person name="Copeland A."/>
            <person name="Lapidus A."/>
            <person name="Glavina del Rio T."/>
            <person name="Dalin E."/>
            <person name="Tice H."/>
            <person name="Bruce D."/>
            <person name="Goodwin L."/>
            <person name="Pitluck S."/>
            <person name="Sims D."/>
            <person name="Meineke L."/>
            <person name="Brettin T."/>
            <person name="Detter J.C."/>
            <person name="Han C."/>
            <person name="Larimer F."/>
            <person name="Land M."/>
            <person name="Hauser L."/>
            <person name="Kyrpides N."/>
            <person name="Ovchinnikova G."/>
            <person name="Liberton M."/>
            <person name="Stoeckel J."/>
            <person name="Banerjee A."/>
            <person name="Singh A."/>
            <person name="Page L."/>
            <person name="Sato H."/>
            <person name="Zhao L."/>
            <person name="Sherman L."/>
            <person name="Pakrasi H."/>
            <person name="Richardson P."/>
        </authorList>
    </citation>
    <scope>NUCLEOTIDE SEQUENCE</scope>
    <source>
        <strain evidence="2">PCC 7425</strain>
    </source>
</reference>
<dbReference type="InterPro" id="IPR029060">
    <property type="entry name" value="PIN-like_dom_sf"/>
</dbReference>
<dbReference type="InterPro" id="IPR052919">
    <property type="entry name" value="TA_system_RNase"/>
</dbReference>
<organism evidence="2">
    <name type="scientific">Cyanothece sp. (strain PCC 7425 / ATCC 29141)</name>
    <dbReference type="NCBI Taxonomy" id="395961"/>
    <lineage>
        <taxon>Bacteria</taxon>
        <taxon>Bacillati</taxon>
        <taxon>Cyanobacteriota</taxon>
        <taxon>Cyanophyceae</taxon>
        <taxon>Gomontiellales</taxon>
        <taxon>Cyanothecaceae</taxon>
        <taxon>Cyanothece</taxon>
    </lineage>
</organism>
<dbReference type="eggNOG" id="COG3744">
    <property type="taxonomic scope" value="Bacteria"/>
</dbReference>
<dbReference type="KEGG" id="cyn:Cyan7425_2680"/>
<accession>B8HJS5</accession>
<proteinExistence type="predicted"/>
<feature type="domain" description="PIN" evidence="1">
    <location>
        <begin position="3"/>
        <end position="121"/>
    </location>
</feature>
<dbReference type="EMBL" id="CP001344">
    <property type="protein sequence ID" value="ACL45028.1"/>
    <property type="molecule type" value="Genomic_DNA"/>
</dbReference>
<dbReference type="CDD" id="cd09872">
    <property type="entry name" value="PIN_Sll0205-like"/>
    <property type="match status" value="1"/>
</dbReference>
<dbReference type="InterPro" id="IPR002716">
    <property type="entry name" value="PIN_dom"/>
</dbReference>
<dbReference type="Gene3D" id="3.40.50.1010">
    <property type="entry name" value="5'-nuclease"/>
    <property type="match status" value="1"/>
</dbReference>
<dbReference type="SUPFAM" id="SSF88723">
    <property type="entry name" value="PIN domain-like"/>
    <property type="match status" value="1"/>
</dbReference>